<evidence type="ECO:0000313" key="2">
    <source>
        <dbReference type="EMBL" id="VDK77676.1"/>
    </source>
</evidence>
<proteinExistence type="predicted"/>
<gene>
    <name evidence="2" type="ORF">NLS_LOCUS3758</name>
</gene>
<organism evidence="2 3">
    <name type="scientific">Litomosoides sigmodontis</name>
    <name type="common">Filarial nematode worm</name>
    <dbReference type="NCBI Taxonomy" id="42156"/>
    <lineage>
        <taxon>Eukaryota</taxon>
        <taxon>Metazoa</taxon>
        <taxon>Ecdysozoa</taxon>
        <taxon>Nematoda</taxon>
        <taxon>Chromadorea</taxon>
        <taxon>Rhabditida</taxon>
        <taxon>Spirurina</taxon>
        <taxon>Spiruromorpha</taxon>
        <taxon>Filarioidea</taxon>
        <taxon>Onchocercidae</taxon>
        <taxon>Litomosoides</taxon>
    </lineage>
</organism>
<dbReference type="AlphaFoldDB" id="A0A3P6SRJ6"/>
<protein>
    <submittedName>
        <fullName evidence="2">Uncharacterized protein</fullName>
    </submittedName>
</protein>
<evidence type="ECO:0000256" key="1">
    <source>
        <dbReference type="SAM" id="MobiDB-lite"/>
    </source>
</evidence>
<dbReference type="EMBL" id="UYRX01000215">
    <property type="protein sequence ID" value="VDK77676.1"/>
    <property type="molecule type" value="Genomic_DNA"/>
</dbReference>
<dbReference type="Proteomes" id="UP000277928">
    <property type="component" value="Unassembled WGS sequence"/>
</dbReference>
<feature type="compositionally biased region" description="Basic residues" evidence="1">
    <location>
        <begin position="45"/>
        <end position="55"/>
    </location>
</feature>
<reference evidence="2 3" key="1">
    <citation type="submission" date="2018-08" db="EMBL/GenBank/DDBJ databases">
        <authorList>
            <person name="Laetsch R D."/>
            <person name="Stevens L."/>
            <person name="Kumar S."/>
            <person name="Blaxter L. M."/>
        </authorList>
    </citation>
    <scope>NUCLEOTIDE SEQUENCE [LARGE SCALE GENOMIC DNA]</scope>
</reference>
<evidence type="ECO:0000313" key="3">
    <source>
        <dbReference type="Proteomes" id="UP000277928"/>
    </source>
</evidence>
<accession>A0A3P6SRJ6</accession>
<sequence>MDEWTDEWTGWMDRMDGWTSCHITTLSAPITGKQMDEERKETSSPHRHRHRHCHQHSSRAAVAAAAAAAAGAAALHYPRR</sequence>
<keyword evidence="3" id="KW-1185">Reference proteome</keyword>
<feature type="compositionally biased region" description="Basic and acidic residues" evidence="1">
    <location>
        <begin position="34"/>
        <end position="44"/>
    </location>
</feature>
<name>A0A3P6SRJ6_LITSI</name>
<feature type="region of interest" description="Disordered" evidence="1">
    <location>
        <begin position="29"/>
        <end position="55"/>
    </location>
</feature>